<dbReference type="PANTHER" id="PTHR30537:SF5">
    <property type="entry name" value="HTH-TYPE TRANSCRIPTIONAL ACTIVATOR TTDR-RELATED"/>
    <property type="match status" value="1"/>
</dbReference>
<dbReference type="Pfam" id="PF03466">
    <property type="entry name" value="LysR_substrate"/>
    <property type="match status" value="1"/>
</dbReference>
<evidence type="ECO:0000313" key="6">
    <source>
        <dbReference type="EMBL" id="RMX08367.1"/>
    </source>
</evidence>
<dbReference type="InterPro" id="IPR036390">
    <property type="entry name" value="WH_DNA-bd_sf"/>
</dbReference>
<dbReference type="InterPro" id="IPR000847">
    <property type="entry name" value="LysR_HTH_N"/>
</dbReference>
<dbReference type="Gene3D" id="3.40.190.290">
    <property type="match status" value="1"/>
</dbReference>
<dbReference type="GO" id="GO:0003700">
    <property type="term" value="F:DNA-binding transcription factor activity"/>
    <property type="evidence" value="ECO:0007669"/>
    <property type="project" value="InterPro"/>
</dbReference>
<sequence>MPSYPLHSSDDPRRFAHASADAAAAQPVFADLHLLTIIGQTRSYTQAARRLGISKASVSQRITALERAAGVPLVQRSTRSVALTAAGQQLADEAGPAFARIAQSFSAVKDLASTPRGLVRLTAPVALGRQHVMPALAPFLHRYPDIRIELDLNDRLVNLVQEGFDLAIRHTQAPPDTYVAWPLCETRSLLVASADYLVRRGAPAHPRELAAHDCLVYLRGGSAASNWTLVRTRRRGEPEHCSVPVRGPIQANNSETLRDAALAGLGIALLPDFSATSLGADQPATGRHAGLLPVLADWQPQGFFGGRIYAIRPWAPQVPRAVQVLVEHLRASFRQGFPAAVGMPS</sequence>
<dbReference type="PROSITE" id="PS50931">
    <property type="entry name" value="HTH_LYSR"/>
    <property type="match status" value="1"/>
</dbReference>
<dbReference type="PANTHER" id="PTHR30537">
    <property type="entry name" value="HTH-TYPE TRANSCRIPTIONAL REGULATOR"/>
    <property type="match status" value="1"/>
</dbReference>
<organism evidence="6 7">
    <name type="scientific">Corticibacter populi</name>
    <dbReference type="NCBI Taxonomy" id="1550736"/>
    <lineage>
        <taxon>Bacteria</taxon>
        <taxon>Pseudomonadati</taxon>
        <taxon>Pseudomonadota</taxon>
        <taxon>Betaproteobacteria</taxon>
        <taxon>Burkholderiales</taxon>
        <taxon>Comamonadaceae</taxon>
        <taxon>Corticibacter</taxon>
    </lineage>
</organism>
<dbReference type="GO" id="GO:0006351">
    <property type="term" value="P:DNA-templated transcription"/>
    <property type="evidence" value="ECO:0007669"/>
    <property type="project" value="TreeGrafter"/>
</dbReference>
<dbReference type="CDD" id="cd08422">
    <property type="entry name" value="PBP2_CrgA_like"/>
    <property type="match status" value="1"/>
</dbReference>
<dbReference type="EMBL" id="RDQO01000001">
    <property type="protein sequence ID" value="RMX08367.1"/>
    <property type="molecule type" value="Genomic_DNA"/>
</dbReference>
<feature type="domain" description="HTH lysR-type" evidence="5">
    <location>
        <begin position="27"/>
        <end position="84"/>
    </location>
</feature>
<evidence type="ECO:0000256" key="4">
    <source>
        <dbReference type="ARBA" id="ARBA00023163"/>
    </source>
</evidence>
<reference evidence="6 7" key="1">
    <citation type="submission" date="2018-10" db="EMBL/GenBank/DDBJ databases">
        <title>Draft genome of Cortibacter populi DSM10536.</title>
        <authorList>
            <person name="Bernier A.-M."/>
            <person name="Bernard K."/>
        </authorList>
    </citation>
    <scope>NUCLEOTIDE SEQUENCE [LARGE SCALE GENOMIC DNA]</scope>
    <source>
        <strain evidence="6 7">DSM 105136</strain>
    </source>
</reference>
<dbReference type="AlphaFoldDB" id="A0A3M6QZC1"/>
<dbReference type="RefSeq" id="WP_122226491.1">
    <property type="nucleotide sequence ID" value="NZ_RDQO01000001.1"/>
</dbReference>
<dbReference type="SUPFAM" id="SSF46785">
    <property type="entry name" value="Winged helix' DNA-binding domain"/>
    <property type="match status" value="1"/>
</dbReference>
<dbReference type="Pfam" id="PF00126">
    <property type="entry name" value="HTH_1"/>
    <property type="match status" value="1"/>
</dbReference>
<evidence type="ECO:0000256" key="2">
    <source>
        <dbReference type="ARBA" id="ARBA00023015"/>
    </source>
</evidence>
<accession>A0A3M6QZC1</accession>
<dbReference type="SUPFAM" id="SSF53850">
    <property type="entry name" value="Periplasmic binding protein-like II"/>
    <property type="match status" value="1"/>
</dbReference>
<comment type="caution">
    <text evidence="6">The sequence shown here is derived from an EMBL/GenBank/DDBJ whole genome shotgun (WGS) entry which is preliminary data.</text>
</comment>
<proteinExistence type="inferred from homology"/>
<evidence type="ECO:0000313" key="7">
    <source>
        <dbReference type="Proteomes" id="UP000278006"/>
    </source>
</evidence>
<keyword evidence="4" id="KW-0804">Transcription</keyword>
<keyword evidence="2" id="KW-0805">Transcription regulation</keyword>
<dbReference type="InterPro" id="IPR005119">
    <property type="entry name" value="LysR_subst-bd"/>
</dbReference>
<evidence type="ECO:0000256" key="3">
    <source>
        <dbReference type="ARBA" id="ARBA00023125"/>
    </source>
</evidence>
<name>A0A3M6QZC1_9BURK</name>
<dbReference type="OrthoDB" id="8928056at2"/>
<dbReference type="Proteomes" id="UP000278006">
    <property type="component" value="Unassembled WGS sequence"/>
</dbReference>
<protein>
    <submittedName>
        <fullName evidence="6">LysR family transcriptional regulator</fullName>
    </submittedName>
</protein>
<keyword evidence="3" id="KW-0238">DNA-binding</keyword>
<gene>
    <name evidence="6" type="ORF">D8I35_04555</name>
</gene>
<evidence type="ECO:0000256" key="1">
    <source>
        <dbReference type="ARBA" id="ARBA00009437"/>
    </source>
</evidence>
<dbReference type="InterPro" id="IPR036388">
    <property type="entry name" value="WH-like_DNA-bd_sf"/>
</dbReference>
<dbReference type="Gene3D" id="1.10.10.10">
    <property type="entry name" value="Winged helix-like DNA-binding domain superfamily/Winged helix DNA-binding domain"/>
    <property type="match status" value="1"/>
</dbReference>
<dbReference type="InterPro" id="IPR058163">
    <property type="entry name" value="LysR-type_TF_proteobact-type"/>
</dbReference>
<dbReference type="GO" id="GO:0043565">
    <property type="term" value="F:sequence-specific DNA binding"/>
    <property type="evidence" value="ECO:0007669"/>
    <property type="project" value="TreeGrafter"/>
</dbReference>
<comment type="similarity">
    <text evidence="1">Belongs to the LysR transcriptional regulatory family.</text>
</comment>
<evidence type="ECO:0000259" key="5">
    <source>
        <dbReference type="PROSITE" id="PS50931"/>
    </source>
</evidence>
<keyword evidence="7" id="KW-1185">Reference proteome</keyword>